<dbReference type="Proteomes" id="UP001230220">
    <property type="component" value="Unassembled WGS sequence"/>
</dbReference>
<dbReference type="RefSeq" id="WP_307410153.1">
    <property type="nucleotide sequence ID" value="NZ_JAUSUR010000007.1"/>
</dbReference>
<keyword evidence="3" id="KW-1185">Reference proteome</keyword>
<protein>
    <submittedName>
        <fullName evidence="2">DNA-binding Xre family transcriptional regulator</fullName>
    </submittedName>
</protein>
<keyword evidence="2" id="KW-0238">DNA-binding</keyword>
<sequence>MTSTDKIKSLLALHGFTFTDLAKHQNVTKQNISNKASNDSWSKKDLFDIAELTGTKLAFIDDKNDLTFVLAKPDKDK</sequence>
<evidence type="ECO:0000259" key="1">
    <source>
        <dbReference type="Pfam" id="PF07022"/>
    </source>
</evidence>
<evidence type="ECO:0000313" key="2">
    <source>
        <dbReference type="EMBL" id="MDQ0362487.1"/>
    </source>
</evidence>
<feature type="domain" description="Bacteriophage CI repressor N-terminal" evidence="1">
    <location>
        <begin position="7"/>
        <end position="60"/>
    </location>
</feature>
<proteinExistence type="predicted"/>
<dbReference type="Pfam" id="PF07022">
    <property type="entry name" value="Phage_CI_repr"/>
    <property type="match status" value="1"/>
</dbReference>
<comment type="caution">
    <text evidence="2">The sequence shown here is derived from an EMBL/GenBank/DDBJ whole genome shotgun (WGS) entry which is preliminary data.</text>
</comment>
<accession>A0ABU0E6G0</accession>
<name>A0ABU0E6G0_9FIRM</name>
<dbReference type="InterPro" id="IPR010982">
    <property type="entry name" value="Lambda_DNA-bd_dom_sf"/>
</dbReference>
<dbReference type="InterPro" id="IPR010744">
    <property type="entry name" value="Phage_CI_N"/>
</dbReference>
<evidence type="ECO:0000313" key="3">
    <source>
        <dbReference type="Proteomes" id="UP001230220"/>
    </source>
</evidence>
<reference evidence="2 3" key="1">
    <citation type="submission" date="2023-07" db="EMBL/GenBank/DDBJ databases">
        <title>Genomic Encyclopedia of Type Strains, Phase IV (KMG-IV): sequencing the most valuable type-strain genomes for metagenomic binning, comparative biology and taxonomic classification.</title>
        <authorList>
            <person name="Goeker M."/>
        </authorList>
    </citation>
    <scope>NUCLEOTIDE SEQUENCE [LARGE SCALE GENOMIC DNA]</scope>
    <source>
        <strain evidence="2 3">DSM 16784</strain>
    </source>
</reference>
<dbReference type="GO" id="GO:0003677">
    <property type="term" value="F:DNA binding"/>
    <property type="evidence" value="ECO:0007669"/>
    <property type="project" value="UniProtKB-KW"/>
</dbReference>
<gene>
    <name evidence="2" type="ORF">J2S15_003241</name>
</gene>
<dbReference type="EMBL" id="JAUSUR010000007">
    <property type="protein sequence ID" value="MDQ0362487.1"/>
    <property type="molecule type" value="Genomic_DNA"/>
</dbReference>
<dbReference type="SUPFAM" id="SSF47413">
    <property type="entry name" value="lambda repressor-like DNA-binding domains"/>
    <property type="match status" value="1"/>
</dbReference>
<dbReference type="Gene3D" id="1.10.260.40">
    <property type="entry name" value="lambda repressor-like DNA-binding domains"/>
    <property type="match status" value="1"/>
</dbReference>
<organism evidence="2 3">
    <name type="scientific">Breznakia pachnodae</name>
    <dbReference type="NCBI Taxonomy" id="265178"/>
    <lineage>
        <taxon>Bacteria</taxon>
        <taxon>Bacillati</taxon>
        <taxon>Bacillota</taxon>
        <taxon>Erysipelotrichia</taxon>
        <taxon>Erysipelotrichales</taxon>
        <taxon>Erysipelotrichaceae</taxon>
        <taxon>Breznakia</taxon>
    </lineage>
</organism>